<proteinExistence type="predicted"/>
<evidence type="ECO:0000313" key="3">
    <source>
        <dbReference type="Proteomes" id="UP000596661"/>
    </source>
</evidence>
<dbReference type="SUPFAM" id="SSF53098">
    <property type="entry name" value="Ribonuclease H-like"/>
    <property type="match status" value="1"/>
</dbReference>
<dbReference type="Gramene" id="evm.model.05.44">
    <property type="protein sequence ID" value="cds.evm.model.05.44"/>
    <property type="gene ID" value="evm.TU.05.44"/>
</dbReference>
<dbReference type="Pfam" id="PF13456">
    <property type="entry name" value="RVT_3"/>
    <property type="match status" value="1"/>
</dbReference>
<evidence type="ECO:0000259" key="1">
    <source>
        <dbReference type="Pfam" id="PF13456"/>
    </source>
</evidence>
<dbReference type="OMA" id="VASICWQ"/>
<keyword evidence="3" id="KW-1185">Reference proteome</keyword>
<evidence type="ECO:0000313" key="2">
    <source>
        <dbReference type="EnsemblPlants" id="cds.evm.model.05.44"/>
    </source>
</evidence>
<dbReference type="AlphaFoldDB" id="A0A803PQF1"/>
<dbReference type="InterPro" id="IPR002156">
    <property type="entry name" value="RNaseH_domain"/>
</dbReference>
<organism evidence="2 3">
    <name type="scientific">Cannabis sativa</name>
    <name type="common">Hemp</name>
    <name type="synonym">Marijuana</name>
    <dbReference type="NCBI Taxonomy" id="3483"/>
    <lineage>
        <taxon>Eukaryota</taxon>
        <taxon>Viridiplantae</taxon>
        <taxon>Streptophyta</taxon>
        <taxon>Embryophyta</taxon>
        <taxon>Tracheophyta</taxon>
        <taxon>Spermatophyta</taxon>
        <taxon>Magnoliopsida</taxon>
        <taxon>eudicotyledons</taxon>
        <taxon>Gunneridae</taxon>
        <taxon>Pentapetalae</taxon>
        <taxon>rosids</taxon>
        <taxon>fabids</taxon>
        <taxon>Rosales</taxon>
        <taxon>Cannabaceae</taxon>
        <taxon>Cannabis</taxon>
    </lineage>
</organism>
<dbReference type="PANTHER" id="PTHR47074:SF11">
    <property type="entry name" value="REVERSE TRANSCRIPTASE-LIKE PROTEIN"/>
    <property type="match status" value="1"/>
</dbReference>
<dbReference type="CDD" id="cd06222">
    <property type="entry name" value="RNase_H_like"/>
    <property type="match status" value="1"/>
</dbReference>
<reference evidence="2" key="2">
    <citation type="submission" date="2021-03" db="UniProtKB">
        <authorList>
            <consortium name="EnsemblPlants"/>
        </authorList>
    </citation>
    <scope>IDENTIFICATION</scope>
</reference>
<dbReference type="InterPro" id="IPR052929">
    <property type="entry name" value="RNase_H-like_EbsB-rel"/>
</dbReference>
<sequence length="163" mass="18464">MLLVCDTEQVCRASMLVWAIWKSRNQVVWKKRKCTINDVLASVSTTLDHWRKAQDTLALSSLSPYNSDDGIEPWTKPVTNYIKINVDATLFYHENSYGFRIVARDSMGKLIEAKTCYKAGSYSAEVVEALGIKEALSWIKSTNCHNVELETDSLLTVQAIRSR</sequence>
<dbReference type="EMBL" id="UZAU01000409">
    <property type="status" value="NOT_ANNOTATED_CDS"/>
    <property type="molecule type" value="Genomic_DNA"/>
</dbReference>
<dbReference type="InterPro" id="IPR036397">
    <property type="entry name" value="RNaseH_sf"/>
</dbReference>
<reference evidence="2" key="1">
    <citation type="submission" date="2018-11" db="EMBL/GenBank/DDBJ databases">
        <authorList>
            <person name="Grassa J C."/>
        </authorList>
    </citation>
    <scope>NUCLEOTIDE SEQUENCE [LARGE SCALE GENOMIC DNA]</scope>
</reference>
<dbReference type="GO" id="GO:0004523">
    <property type="term" value="F:RNA-DNA hybrid ribonuclease activity"/>
    <property type="evidence" value="ECO:0007669"/>
    <property type="project" value="InterPro"/>
</dbReference>
<name>A0A803PQF1_CANSA</name>
<accession>A0A803PQF1</accession>
<dbReference type="EnsemblPlants" id="evm.model.05.44">
    <property type="protein sequence ID" value="cds.evm.model.05.44"/>
    <property type="gene ID" value="evm.TU.05.44"/>
</dbReference>
<dbReference type="GO" id="GO:0003676">
    <property type="term" value="F:nucleic acid binding"/>
    <property type="evidence" value="ECO:0007669"/>
    <property type="project" value="InterPro"/>
</dbReference>
<feature type="domain" description="RNase H type-1" evidence="1">
    <location>
        <begin position="85"/>
        <end position="162"/>
    </location>
</feature>
<dbReference type="Proteomes" id="UP000596661">
    <property type="component" value="Chromosome 5"/>
</dbReference>
<dbReference type="PANTHER" id="PTHR47074">
    <property type="entry name" value="BNAC02G40300D PROTEIN"/>
    <property type="match status" value="1"/>
</dbReference>
<dbReference type="InterPro" id="IPR044730">
    <property type="entry name" value="RNase_H-like_dom_plant"/>
</dbReference>
<protein>
    <recommendedName>
        <fullName evidence="1">RNase H type-1 domain-containing protein</fullName>
    </recommendedName>
</protein>
<dbReference type="InterPro" id="IPR012337">
    <property type="entry name" value="RNaseH-like_sf"/>
</dbReference>
<dbReference type="Gene3D" id="3.30.420.10">
    <property type="entry name" value="Ribonuclease H-like superfamily/Ribonuclease H"/>
    <property type="match status" value="1"/>
</dbReference>